<evidence type="ECO:0008006" key="3">
    <source>
        <dbReference type="Google" id="ProtNLM"/>
    </source>
</evidence>
<evidence type="ECO:0000313" key="1">
    <source>
        <dbReference type="EMBL" id="GIM76830.1"/>
    </source>
</evidence>
<dbReference type="InterPro" id="IPR038332">
    <property type="entry name" value="PPE_sf"/>
</dbReference>
<protein>
    <recommendedName>
        <fullName evidence="3">WXG100 family type VII secretion target</fullName>
    </recommendedName>
</protein>
<keyword evidence="2" id="KW-1185">Reference proteome</keyword>
<name>A0A919SPX0_9ACTN</name>
<dbReference type="Proteomes" id="UP000680865">
    <property type="component" value="Unassembled WGS sequence"/>
</dbReference>
<dbReference type="EMBL" id="BOQP01000028">
    <property type="protein sequence ID" value="GIM76830.1"/>
    <property type="molecule type" value="Genomic_DNA"/>
</dbReference>
<organism evidence="1 2">
    <name type="scientific">Winogradskya consettensis</name>
    <dbReference type="NCBI Taxonomy" id="113560"/>
    <lineage>
        <taxon>Bacteria</taxon>
        <taxon>Bacillati</taxon>
        <taxon>Actinomycetota</taxon>
        <taxon>Actinomycetes</taxon>
        <taxon>Micromonosporales</taxon>
        <taxon>Micromonosporaceae</taxon>
        <taxon>Winogradskya</taxon>
    </lineage>
</organism>
<proteinExistence type="predicted"/>
<accession>A0A919SPX0</accession>
<comment type="caution">
    <text evidence="1">The sequence shown here is derived from an EMBL/GenBank/DDBJ whole genome shotgun (WGS) entry which is preliminary data.</text>
</comment>
<dbReference type="Gene3D" id="1.20.1260.20">
    <property type="entry name" value="PPE superfamily"/>
    <property type="match status" value="1"/>
</dbReference>
<sequence length="234" mass="24293">MVSNSSLVATSTTTRTAYTGISLADGFQGLHQSVESGSWVDGVLAGGSLVGDAAATVIDPFSALLANGLGWVMEHFEPLRELLDKLAGIPDKVTAHAQTWANMAGSLQAMAEDLQSHLAADLPDWGGSAADSYQSMMTNNVDGLGALAVLADTMSAATQAAGNLVQFTRDIVRDLICDLVARVIVWAAEALAIVTIPVVTAQIISAVAKWCARIFGYTGALISSLQNLTALMQG</sequence>
<gene>
    <name evidence="1" type="ORF">Aco04nite_52380</name>
</gene>
<reference evidence="1" key="1">
    <citation type="submission" date="2021-03" db="EMBL/GenBank/DDBJ databases">
        <title>Whole genome shotgun sequence of Actinoplanes consettensis NBRC 14913.</title>
        <authorList>
            <person name="Komaki H."/>
            <person name="Tamura T."/>
        </authorList>
    </citation>
    <scope>NUCLEOTIDE SEQUENCE</scope>
    <source>
        <strain evidence="1">NBRC 14913</strain>
    </source>
</reference>
<dbReference type="AlphaFoldDB" id="A0A919SPX0"/>
<evidence type="ECO:0000313" key="2">
    <source>
        <dbReference type="Proteomes" id="UP000680865"/>
    </source>
</evidence>
<dbReference type="SUPFAM" id="SSF140453">
    <property type="entry name" value="EsxAB dimer-like"/>
    <property type="match status" value="1"/>
</dbReference>
<dbReference type="InterPro" id="IPR036689">
    <property type="entry name" value="ESAT-6-like_sf"/>
</dbReference>